<dbReference type="EMBL" id="MDDS01000024">
    <property type="protein sequence ID" value="ODP37818.1"/>
    <property type="molecule type" value="Genomic_DNA"/>
</dbReference>
<dbReference type="PROSITE" id="PS00211">
    <property type="entry name" value="ABC_TRANSPORTER_1"/>
    <property type="match status" value="1"/>
</dbReference>
<comment type="caution">
    <text evidence="10">The sequence shown here is derived from an EMBL/GenBank/DDBJ whole genome shotgun (WGS) entry which is preliminary data.</text>
</comment>
<dbReference type="CDD" id="cd03215">
    <property type="entry name" value="ABC_Carb_Monos_II"/>
    <property type="match status" value="1"/>
</dbReference>
<dbReference type="InterPro" id="IPR027417">
    <property type="entry name" value="P-loop_NTPase"/>
</dbReference>
<name>A0A1E3LVN3_9SPHN</name>
<feature type="domain" description="ABC transporter" evidence="9">
    <location>
        <begin position="255"/>
        <end position="496"/>
    </location>
</feature>
<dbReference type="InterPro" id="IPR003439">
    <property type="entry name" value="ABC_transporter-like_ATP-bd"/>
</dbReference>
<keyword evidence="4" id="KW-0677">Repeat</keyword>
<evidence type="ECO:0000256" key="7">
    <source>
        <dbReference type="ARBA" id="ARBA00022967"/>
    </source>
</evidence>
<protein>
    <recommendedName>
        <fullName evidence="9">ABC transporter domain-containing protein</fullName>
    </recommendedName>
</protein>
<dbReference type="PROSITE" id="PS50893">
    <property type="entry name" value="ABC_TRANSPORTER_2"/>
    <property type="match status" value="2"/>
</dbReference>
<keyword evidence="11" id="KW-1185">Reference proteome</keyword>
<dbReference type="GO" id="GO:0005524">
    <property type="term" value="F:ATP binding"/>
    <property type="evidence" value="ECO:0007669"/>
    <property type="project" value="UniProtKB-KW"/>
</dbReference>
<dbReference type="SMART" id="SM00382">
    <property type="entry name" value="AAA"/>
    <property type="match status" value="2"/>
</dbReference>
<evidence type="ECO:0000256" key="5">
    <source>
        <dbReference type="ARBA" id="ARBA00022741"/>
    </source>
</evidence>
<evidence type="ECO:0000256" key="4">
    <source>
        <dbReference type="ARBA" id="ARBA00022737"/>
    </source>
</evidence>
<proteinExistence type="predicted"/>
<dbReference type="Proteomes" id="UP000094487">
    <property type="component" value="Unassembled WGS sequence"/>
</dbReference>
<evidence type="ECO:0000256" key="8">
    <source>
        <dbReference type="ARBA" id="ARBA00023136"/>
    </source>
</evidence>
<gene>
    <name evidence="10" type="ORF">BFL28_02300</name>
</gene>
<dbReference type="RefSeq" id="WP_069320539.1">
    <property type="nucleotide sequence ID" value="NZ_MDDS01000024.1"/>
</dbReference>
<dbReference type="SUPFAM" id="SSF52540">
    <property type="entry name" value="P-loop containing nucleoside triphosphate hydrolases"/>
    <property type="match status" value="2"/>
</dbReference>
<evidence type="ECO:0000256" key="6">
    <source>
        <dbReference type="ARBA" id="ARBA00022840"/>
    </source>
</evidence>
<dbReference type="CDD" id="cd03216">
    <property type="entry name" value="ABC_Carb_Monos_I"/>
    <property type="match status" value="1"/>
</dbReference>
<keyword evidence="3" id="KW-0762">Sugar transport</keyword>
<evidence type="ECO:0000256" key="1">
    <source>
        <dbReference type="ARBA" id="ARBA00022448"/>
    </source>
</evidence>
<dbReference type="InterPro" id="IPR017871">
    <property type="entry name" value="ABC_transporter-like_CS"/>
</dbReference>
<keyword evidence="6" id="KW-0067">ATP-binding</keyword>
<dbReference type="PANTHER" id="PTHR43790">
    <property type="entry name" value="CARBOHYDRATE TRANSPORT ATP-BINDING PROTEIN MG119-RELATED"/>
    <property type="match status" value="1"/>
</dbReference>
<dbReference type="OrthoDB" id="9805029at2"/>
<dbReference type="AlphaFoldDB" id="A0A1E3LVN3"/>
<dbReference type="Gene3D" id="3.40.50.300">
    <property type="entry name" value="P-loop containing nucleotide triphosphate hydrolases"/>
    <property type="match status" value="2"/>
</dbReference>
<keyword evidence="1" id="KW-0813">Transport</keyword>
<dbReference type="InterPro" id="IPR050107">
    <property type="entry name" value="ABC_carbohydrate_import_ATPase"/>
</dbReference>
<dbReference type="GO" id="GO:0016887">
    <property type="term" value="F:ATP hydrolysis activity"/>
    <property type="evidence" value="ECO:0007669"/>
    <property type="project" value="InterPro"/>
</dbReference>
<evidence type="ECO:0000256" key="3">
    <source>
        <dbReference type="ARBA" id="ARBA00022597"/>
    </source>
</evidence>
<feature type="domain" description="ABC transporter" evidence="9">
    <location>
        <begin position="4"/>
        <end position="239"/>
    </location>
</feature>
<keyword evidence="7" id="KW-1278">Translocase</keyword>
<keyword evidence="2" id="KW-1003">Cell membrane</keyword>
<evidence type="ECO:0000256" key="2">
    <source>
        <dbReference type="ARBA" id="ARBA00022475"/>
    </source>
</evidence>
<keyword evidence="5" id="KW-0547">Nucleotide-binding</keyword>
<reference evidence="10 11" key="1">
    <citation type="submission" date="2016-08" db="EMBL/GenBank/DDBJ databases">
        <title>Draft genome of the agarase producing Sphingomonas sp. MCT13.</title>
        <authorList>
            <person name="D'Andrea M.M."/>
            <person name="Rossolini G.M."/>
            <person name="Thaller M.C."/>
        </authorList>
    </citation>
    <scope>NUCLEOTIDE SEQUENCE [LARGE SCALE GENOMIC DNA]</scope>
    <source>
        <strain evidence="10 11">MCT13</strain>
    </source>
</reference>
<evidence type="ECO:0000313" key="11">
    <source>
        <dbReference type="Proteomes" id="UP000094487"/>
    </source>
</evidence>
<evidence type="ECO:0000313" key="10">
    <source>
        <dbReference type="EMBL" id="ODP37818.1"/>
    </source>
</evidence>
<dbReference type="PANTHER" id="PTHR43790:SF3">
    <property type="entry name" value="D-ALLOSE IMPORT ATP-BINDING PROTEIN ALSA-RELATED"/>
    <property type="match status" value="1"/>
</dbReference>
<dbReference type="InterPro" id="IPR003593">
    <property type="entry name" value="AAA+_ATPase"/>
</dbReference>
<dbReference type="Pfam" id="PF00005">
    <property type="entry name" value="ABC_tran"/>
    <property type="match status" value="2"/>
</dbReference>
<organism evidence="10 11">
    <name type="scientific">Sphingomonas turrisvirgatae</name>
    <dbReference type="NCBI Taxonomy" id="1888892"/>
    <lineage>
        <taxon>Bacteria</taxon>
        <taxon>Pseudomonadati</taxon>
        <taxon>Pseudomonadota</taxon>
        <taxon>Alphaproteobacteria</taxon>
        <taxon>Sphingomonadales</taxon>
        <taxon>Sphingomonadaceae</taxon>
        <taxon>Sphingomonas</taxon>
    </lineage>
</organism>
<dbReference type="STRING" id="1888892.BFL28_02300"/>
<keyword evidence="8" id="KW-0472">Membrane</keyword>
<evidence type="ECO:0000259" key="9">
    <source>
        <dbReference type="PROSITE" id="PS50893"/>
    </source>
</evidence>
<sequence length="503" mass="52997">MIKVAARGIERRYGRVRALRGVDFDAHAGAVNVLIGENGAGKSTLMRIVAGVETPDAGELLVDGVPVRLGSIRDAAALGIGIVHQELSLCVNLSVSENIFVDHGARRGGVVDRRAERDRAAALLARLGSGIDPDTCVRDLRMGERQLVEIARALARDVSVLILDEPTSALSAVEIEQLFRVIAELKAAGVAIVYISHRMQEIEQIGDYVTVLRDGERVAHAARGDFSVAWIVDRMLGEARAPIVRRAMQAGDPVLAIRDLRVPRASGGLAVDEPGLEVRAGEVTAIYGVLGAGRTELLEAVCGARPASGAILVAGRDLAALPLPDRLAHGVQFVPEDRQGEGIFANLAVAPNLTLSILARFSRIGRIVPRDELDEAAGAVRRLGIKTASPMQPIGALSGGNQQKVLIGRSLLPGPKVLLLDEPGRGIDVGARTDMFEALRVLAGEGMAVLFSTSDLAEASSFADRILVMAGGRLTADLRADETTEQVLAQAANPRPAGDGVAA</sequence>
<accession>A0A1E3LVN3</accession>